<evidence type="ECO:0000256" key="6">
    <source>
        <dbReference type="PROSITE-ProRule" id="PRU00489"/>
    </source>
</evidence>
<dbReference type="InterPro" id="IPR029063">
    <property type="entry name" value="SAM-dependent_MTases_sf"/>
</dbReference>
<dbReference type="GO" id="GO:0008168">
    <property type="term" value="F:methyltransferase activity"/>
    <property type="evidence" value="ECO:0000318"/>
    <property type="project" value="GO_Central"/>
</dbReference>
<gene>
    <name evidence="9" type="ORF">TVAG_002370</name>
</gene>
<keyword evidence="8" id="KW-0472">Membrane</keyword>
<dbReference type="InterPro" id="IPR002052">
    <property type="entry name" value="DNA_methylase_N6_adenine_CS"/>
</dbReference>
<name>A2G7D5_TRIV3</name>
<dbReference type="Proteomes" id="UP000001542">
    <property type="component" value="Unassembled WGS sequence"/>
</dbReference>
<dbReference type="VEuPathDB" id="TrichDB:TVAGG3_0127160"/>
<dbReference type="GO" id="GO:0016556">
    <property type="term" value="P:mRNA modification"/>
    <property type="evidence" value="ECO:0000318"/>
    <property type="project" value="GO_Central"/>
</dbReference>
<evidence type="ECO:0000313" key="10">
    <source>
        <dbReference type="Proteomes" id="UP000001542"/>
    </source>
</evidence>
<dbReference type="GO" id="GO:0005634">
    <property type="term" value="C:nucleus"/>
    <property type="evidence" value="ECO:0000318"/>
    <property type="project" value="GO_Central"/>
</dbReference>
<dbReference type="RefSeq" id="XP_001299862.1">
    <property type="nucleotide sequence ID" value="XM_001299861.1"/>
</dbReference>
<keyword evidence="8" id="KW-0812">Transmembrane</keyword>
<dbReference type="OrthoDB" id="10262526at2759"/>
<dbReference type="PROSITE" id="PS00092">
    <property type="entry name" value="N6_MTASE"/>
    <property type="match status" value="1"/>
</dbReference>
<dbReference type="InterPro" id="IPR007757">
    <property type="entry name" value="MT-A70-like"/>
</dbReference>
<keyword evidence="8" id="KW-1133">Transmembrane helix</keyword>
<evidence type="ECO:0000256" key="4">
    <source>
        <dbReference type="ARBA" id="ARBA00022691"/>
    </source>
</evidence>
<evidence type="ECO:0000256" key="7">
    <source>
        <dbReference type="SAM" id="MobiDB-lite"/>
    </source>
</evidence>
<keyword evidence="2" id="KW-0489">Methyltransferase</keyword>
<keyword evidence="10" id="KW-1185">Reference proteome</keyword>
<evidence type="ECO:0000313" key="9">
    <source>
        <dbReference type="EMBL" id="EAX86932.1"/>
    </source>
</evidence>
<comment type="catalytic activity">
    <reaction evidence="5">
        <text>an adenosine in mRNA + S-adenosyl-L-methionine = an N(6)-methyladenosine in mRNA + S-adenosyl-L-homocysteine + H(+)</text>
        <dbReference type="Rhea" id="RHEA:55584"/>
        <dbReference type="Rhea" id="RHEA-COMP:12414"/>
        <dbReference type="Rhea" id="RHEA-COMP:12417"/>
        <dbReference type="ChEBI" id="CHEBI:15378"/>
        <dbReference type="ChEBI" id="CHEBI:57856"/>
        <dbReference type="ChEBI" id="CHEBI:59789"/>
        <dbReference type="ChEBI" id="CHEBI:74411"/>
        <dbReference type="ChEBI" id="CHEBI:74449"/>
        <dbReference type="EC" id="2.1.1.348"/>
    </reaction>
</comment>
<dbReference type="SMR" id="A2G7D5"/>
<feature type="compositionally biased region" description="Basic residues" evidence="7">
    <location>
        <begin position="1"/>
        <end position="11"/>
    </location>
</feature>
<feature type="transmembrane region" description="Helical" evidence="8">
    <location>
        <begin position="286"/>
        <end position="308"/>
    </location>
</feature>
<evidence type="ECO:0000256" key="5">
    <source>
        <dbReference type="ARBA" id="ARBA00048957"/>
    </source>
</evidence>
<dbReference type="AlphaFoldDB" id="A2G7D5"/>
<comment type="similarity">
    <text evidence="6">Belongs to the MT-A70-like family.</text>
</comment>
<dbReference type="STRING" id="5722.A2G7D5"/>
<feature type="region of interest" description="Disordered" evidence="7">
    <location>
        <begin position="1"/>
        <end position="61"/>
    </location>
</feature>
<evidence type="ECO:0000256" key="2">
    <source>
        <dbReference type="ARBA" id="ARBA00022603"/>
    </source>
</evidence>
<dbReference type="PANTHER" id="PTHR12829:SF7">
    <property type="entry name" value="N6-ADENOSINE-METHYLTRANSFERASE CATALYTIC SUBUNIT"/>
    <property type="match status" value="1"/>
</dbReference>
<dbReference type="GO" id="GO:0032259">
    <property type="term" value="P:methylation"/>
    <property type="evidence" value="ECO:0007669"/>
    <property type="project" value="UniProtKB-KW"/>
</dbReference>
<evidence type="ECO:0000256" key="1">
    <source>
        <dbReference type="ARBA" id="ARBA00012160"/>
    </source>
</evidence>
<dbReference type="EMBL" id="DS114544">
    <property type="protein sequence ID" value="EAX86932.1"/>
    <property type="molecule type" value="Genomic_DNA"/>
</dbReference>
<dbReference type="InParanoid" id="A2G7D5"/>
<evidence type="ECO:0000256" key="8">
    <source>
        <dbReference type="SAM" id="Phobius"/>
    </source>
</evidence>
<reference evidence="9" key="1">
    <citation type="submission" date="2006-10" db="EMBL/GenBank/DDBJ databases">
        <authorList>
            <person name="Amadeo P."/>
            <person name="Zhao Q."/>
            <person name="Wortman J."/>
            <person name="Fraser-Liggett C."/>
            <person name="Carlton J."/>
        </authorList>
    </citation>
    <scope>NUCLEOTIDE SEQUENCE</scope>
    <source>
        <strain evidence="9">G3</strain>
    </source>
</reference>
<proteinExistence type="inferred from homology"/>
<dbReference type="EC" id="2.1.1.348" evidence="1"/>
<dbReference type="GO" id="GO:0003676">
    <property type="term" value="F:nucleic acid binding"/>
    <property type="evidence" value="ECO:0007669"/>
    <property type="project" value="InterPro"/>
</dbReference>
<accession>A2G7D5</accession>
<keyword evidence="4" id="KW-0949">S-adenosyl-L-methionine</keyword>
<dbReference type="KEGG" id="tva:4744582"/>
<dbReference type="eggNOG" id="KOG2098">
    <property type="taxonomic scope" value="Eukaryota"/>
</dbReference>
<protein>
    <recommendedName>
        <fullName evidence="1">mRNA m(6)A methyltransferase</fullName>
        <ecNumber evidence="1">2.1.1.348</ecNumber>
    </recommendedName>
</protein>
<dbReference type="GO" id="GO:0001734">
    <property type="term" value="F:mRNA m(6)A methyltransferase activity"/>
    <property type="evidence" value="ECO:0007669"/>
    <property type="project" value="UniProtKB-EC"/>
</dbReference>
<keyword evidence="3" id="KW-0808">Transferase</keyword>
<organism evidence="9 10">
    <name type="scientific">Trichomonas vaginalis (strain ATCC PRA-98 / G3)</name>
    <dbReference type="NCBI Taxonomy" id="412133"/>
    <lineage>
        <taxon>Eukaryota</taxon>
        <taxon>Metamonada</taxon>
        <taxon>Parabasalia</taxon>
        <taxon>Trichomonadida</taxon>
        <taxon>Trichomonadidae</taxon>
        <taxon>Trichomonas</taxon>
    </lineage>
</organism>
<evidence type="ECO:0000256" key="3">
    <source>
        <dbReference type="ARBA" id="ARBA00022679"/>
    </source>
</evidence>
<reference evidence="9" key="2">
    <citation type="journal article" date="2007" name="Science">
        <title>Draft genome sequence of the sexually transmitted pathogen Trichomonas vaginalis.</title>
        <authorList>
            <person name="Carlton J.M."/>
            <person name="Hirt R.P."/>
            <person name="Silva J.C."/>
            <person name="Delcher A.L."/>
            <person name="Schatz M."/>
            <person name="Zhao Q."/>
            <person name="Wortman J.R."/>
            <person name="Bidwell S.L."/>
            <person name="Alsmark U.C.M."/>
            <person name="Besteiro S."/>
            <person name="Sicheritz-Ponten T."/>
            <person name="Noel C.J."/>
            <person name="Dacks J.B."/>
            <person name="Foster P.G."/>
            <person name="Simillion C."/>
            <person name="Van de Peer Y."/>
            <person name="Miranda-Saavedra D."/>
            <person name="Barton G.J."/>
            <person name="Westrop G.D."/>
            <person name="Mueller S."/>
            <person name="Dessi D."/>
            <person name="Fiori P.L."/>
            <person name="Ren Q."/>
            <person name="Paulsen I."/>
            <person name="Zhang H."/>
            <person name="Bastida-Corcuera F.D."/>
            <person name="Simoes-Barbosa A."/>
            <person name="Brown M.T."/>
            <person name="Hayes R.D."/>
            <person name="Mukherjee M."/>
            <person name="Okumura C.Y."/>
            <person name="Schneider R."/>
            <person name="Smith A.J."/>
            <person name="Vanacova S."/>
            <person name="Villalvazo M."/>
            <person name="Haas B.J."/>
            <person name="Pertea M."/>
            <person name="Feldblyum T.V."/>
            <person name="Utterback T.R."/>
            <person name="Shu C.L."/>
            <person name="Osoegawa K."/>
            <person name="de Jong P.J."/>
            <person name="Hrdy I."/>
            <person name="Horvathova L."/>
            <person name="Zubacova Z."/>
            <person name="Dolezal P."/>
            <person name="Malik S.B."/>
            <person name="Logsdon J.M. Jr."/>
            <person name="Henze K."/>
            <person name="Gupta A."/>
            <person name="Wang C.C."/>
            <person name="Dunne R.L."/>
            <person name="Upcroft J.A."/>
            <person name="Upcroft P."/>
            <person name="White O."/>
            <person name="Salzberg S.L."/>
            <person name="Tang P."/>
            <person name="Chiu C.-H."/>
            <person name="Lee Y.-S."/>
            <person name="Embley T.M."/>
            <person name="Coombs G.H."/>
            <person name="Mottram J.C."/>
            <person name="Tachezy J."/>
            <person name="Fraser-Liggett C.M."/>
            <person name="Johnson P.J."/>
        </authorList>
    </citation>
    <scope>NUCLEOTIDE SEQUENCE [LARGE SCALE GENOMIC DNA]</scope>
    <source>
        <strain evidence="9">G3</strain>
    </source>
</reference>
<dbReference type="VEuPathDB" id="TrichDB:TVAG_002370"/>
<dbReference type="PROSITE" id="PS51143">
    <property type="entry name" value="MT_A70"/>
    <property type="match status" value="1"/>
</dbReference>
<dbReference type="SUPFAM" id="SSF53335">
    <property type="entry name" value="S-adenosyl-L-methionine-dependent methyltransferases"/>
    <property type="match status" value="1"/>
</dbReference>
<dbReference type="PANTHER" id="PTHR12829">
    <property type="entry name" value="N6-ADENOSINE-METHYLTRANSFERASE"/>
    <property type="match status" value="1"/>
</dbReference>
<dbReference type="Pfam" id="PF05063">
    <property type="entry name" value="MT-A70"/>
    <property type="match status" value="1"/>
</dbReference>
<sequence>MDSLRRGKRKPNGWFNEEYLGPSGSNSESDDSEEYIPKPKSQINGGRKLKYTSDDDDDDEDYYEYGMEREKKHYKERLLGPTRKALKTEVISSRQCFANRISSNSPEASIGPDGNKCRFIRFKDLKPNLLNLDKILKEGETGVNTILPAYDPVARNKLQFFELDDSPIQFTYKDLERMSLEDLKTALEIVEEDIQNLPHFPEYAKDFVLIPPYSEHIKQAAPIKADIRYFDWETLGKICQFDVILMDPPWNIQPAQTTRGVELGYELMLESEIASMKIPLVQTNGYCFMWVVASFLPVGVSMLQGWGYKVIDFINWIKTSKYGRYRPSNGYFLQHDKETCLVGIKGKPLDGEDVDIFNDLIIDERGARQSHKPPSLYDIIERMFPGRLYLEIFARAHNEREGWVSLGLEVVQ</sequence>